<dbReference type="Gene3D" id="3.30.420.270">
    <property type="match status" value="1"/>
</dbReference>
<keyword evidence="6 8" id="KW-0472">Membrane</keyword>
<keyword evidence="4 7" id="KW-0812">Transmembrane</keyword>
<reference evidence="9" key="1">
    <citation type="submission" date="2020-10" db="EMBL/GenBank/DDBJ databases">
        <authorList>
            <person name="Gilroy R."/>
        </authorList>
    </citation>
    <scope>NUCLEOTIDE SEQUENCE</scope>
    <source>
        <strain evidence="9">CHK152-2994</strain>
    </source>
</reference>
<organism evidence="9 10">
    <name type="scientific">Candidatus Scatenecus faecavium</name>
    <dbReference type="NCBI Taxonomy" id="2840915"/>
    <lineage>
        <taxon>Bacteria</taxon>
        <taxon>Candidatus Scatenecus</taxon>
    </lineage>
</organism>
<dbReference type="Proteomes" id="UP000824139">
    <property type="component" value="Unassembled WGS sequence"/>
</dbReference>
<dbReference type="PANTHER" id="PTHR30558">
    <property type="entry name" value="EXBD MEMBRANE COMPONENT OF PMF-DRIVEN MACROMOLECULE IMPORT SYSTEM"/>
    <property type="match status" value="1"/>
</dbReference>
<comment type="subcellular location">
    <subcellularLocation>
        <location evidence="1">Cell membrane</location>
        <topology evidence="1">Single-pass membrane protein</topology>
    </subcellularLocation>
    <subcellularLocation>
        <location evidence="7">Cell membrane</location>
        <topology evidence="7">Single-pass type II membrane protein</topology>
    </subcellularLocation>
</comment>
<evidence type="ECO:0000313" key="9">
    <source>
        <dbReference type="EMBL" id="HIS83883.1"/>
    </source>
</evidence>
<evidence type="ECO:0000256" key="3">
    <source>
        <dbReference type="ARBA" id="ARBA00022475"/>
    </source>
</evidence>
<comment type="caution">
    <text evidence="9">The sequence shown here is derived from an EMBL/GenBank/DDBJ whole genome shotgun (WGS) entry which is preliminary data.</text>
</comment>
<dbReference type="PANTHER" id="PTHR30558:SF7">
    <property type="entry name" value="TOL-PAL SYSTEM PROTEIN TOLR"/>
    <property type="match status" value="1"/>
</dbReference>
<reference evidence="9" key="2">
    <citation type="journal article" date="2021" name="PeerJ">
        <title>Extensive microbial diversity within the chicken gut microbiome revealed by metagenomics and culture.</title>
        <authorList>
            <person name="Gilroy R."/>
            <person name="Ravi A."/>
            <person name="Getino M."/>
            <person name="Pursley I."/>
            <person name="Horton D.L."/>
            <person name="Alikhan N.F."/>
            <person name="Baker D."/>
            <person name="Gharbi K."/>
            <person name="Hall N."/>
            <person name="Watson M."/>
            <person name="Adriaenssens E.M."/>
            <person name="Foster-Nyarko E."/>
            <person name="Jarju S."/>
            <person name="Secka A."/>
            <person name="Antonio M."/>
            <person name="Oren A."/>
            <person name="Chaudhuri R.R."/>
            <person name="La Ragione R."/>
            <person name="Hildebrand F."/>
            <person name="Pallen M.J."/>
        </authorList>
    </citation>
    <scope>NUCLEOTIDE SEQUENCE</scope>
    <source>
        <strain evidence="9">CHK152-2994</strain>
    </source>
</reference>
<proteinExistence type="inferred from homology"/>
<keyword evidence="7" id="KW-0653">Protein transport</keyword>
<evidence type="ECO:0000256" key="1">
    <source>
        <dbReference type="ARBA" id="ARBA00004162"/>
    </source>
</evidence>
<dbReference type="GO" id="GO:0015031">
    <property type="term" value="P:protein transport"/>
    <property type="evidence" value="ECO:0007669"/>
    <property type="project" value="UniProtKB-KW"/>
</dbReference>
<evidence type="ECO:0000256" key="4">
    <source>
        <dbReference type="ARBA" id="ARBA00022692"/>
    </source>
</evidence>
<dbReference type="AlphaFoldDB" id="A0A9D1FXR6"/>
<dbReference type="EMBL" id="DVJO01000215">
    <property type="protein sequence ID" value="HIS83883.1"/>
    <property type="molecule type" value="Genomic_DNA"/>
</dbReference>
<keyword evidence="3" id="KW-1003">Cell membrane</keyword>
<evidence type="ECO:0000256" key="6">
    <source>
        <dbReference type="ARBA" id="ARBA00023136"/>
    </source>
</evidence>
<evidence type="ECO:0000256" key="5">
    <source>
        <dbReference type="ARBA" id="ARBA00022989"/>
    </source>
</evidence>
<name>A0A9D1FXR6_9BACT</name>
<dbReference type="GO" id="GO:0022857">
    <property type="term" value="F:transmembrane transporter activity"/>
    <property type="evidence" value="ECO:0007669"/>
    <property type="project" value="InterPro"/>
</dbReference>
<dbReference type="Pfam" id="PF02472">
    <property type="entry name" value="ExbD"/>
    <property type="match status" value="1"/>
</dbReference>
<dbReference type="InterPro" id="IPR003400">
    <property type="entry name" value="ExbD"/>
</dbReference>
<keyword evidence="7" id="KW-0813">Transport</keyword>
<gene>
    <name evidence="9" type="ORF">IAD41_09800</name>
</gene>
<keyword evidence="5 8" id="KW-1133">Transmembrane helix</keyword>
<evidence type="ECO:0000313" key="10">
    <source>
        <dbReference type="Proteomes" id="UP000824139"/>
    </source>
</evidence>
<protein>
    <submittedName>
        <fullName evidence="9">Biopolymer transporter ExbD</fullName>
    </submittedName>
</protein>
<feature type="transmembrane region" description="Helical" evidence="8">
    <location>
        <begin position="20"/>
        <end position="38"/>
    </location>
</feature>
<evidence type="ECO:0000256" key="7">
    <source>
        <dbReference type="RuleBase" id="RU003879"/>
    </source>
</evidence>
<evidence type="ECO:0000256" key="8">
    <source>
        <dbReference type="SAM" id="Phobius"/>
    </source>
</evidence>
<dbReference type="GO" id="GO:0005886">
    <property type="term" value="C:plasma membrane"/>
    <property type="evidence" value="ECO:0007669"/>
    <property type="project" value="UniProtKB-SubCell"/>
</dbReference>
<evidence type="ECO:0000256" key="2">
    <source>
        <dbReference type="ARBA" id="ARBA00005811"/>
    </source>
</evidence>
<accession>A0A9D1FXR6</accession>
<comment type="similarity">
    <text evidence="2 7">Belongs to the ExbD/TolR family.</text>
</comment>
<sequence>MAMSTNKKGKMFTEINITPLTDIFLVLLIIMMVVAPTFQSMDNAISVPEINSGIAIEQKNATISITKDGQMYLNGTPVTEDQLTSELTALKETLEKPEVVVKADEKVKSSEIMKVMNAAQDAEYKKLIVAGEPLSKKEQKDLKENKQGV</sequence>